<dbReference type="InterPro" id="IPR049326">
    <property type="entry name" value="Rhodopsin_dom_fungi"/>
</dbReference>
<feature type="transmembrane region" description="Helical" evidence="6">
    <location>
        <begin position="208"/>
        <end position="230"/>
    </location>
</feature>
<dbReference type="EMBL" id="LFZN01000201">
    <property type="protein sequence ID" value="KXS95768.1"/>
    <property type="molecule type" value="Genomic_DNA"/>
</dbReference>
<evidence type="ECO:0000313" key="9">
    <source>
        <dbReference type="Proteomes" id="UP000070133"/>
    </source>
</evidence>
<evidence type="ECO:0000256" key="2">
    <source>
        <dbReference type="ARBA" id="ARBA00022692"/>
    </source>
</evidence>
<evidence type="ECO:0000256" key="4">
    <source>
        <dbReference type="ARBA" id="ARBA00023136"/>
    </source>
</evidence>
<accession>A0A139H055</accession>
<evidence type="ECO:0000256" key="1">
    <source>
        <dbReference type="ARBA" id="ARBA00004141"/>
    </source>
</evidence>
<dbReference type="Pfam" id="PF20684">
    <property type="entry name" value="Fung_rhodopsin"/>
    <property type="match status" value="1"/>
</dbReference>
<feature type="transmembrane region" description="Helical" evidence="6">
    <location>
        <begin position="123"/>
        <end position="146"/>
    </location>
</feature>
<dbReference type="OrthoDB" id="5393606at2759"/>
<evidence type="ECO:0000256" key="3">
    <source>
        <dbReference type="ARBA" id="ARBA00022989"/>
    </source>
</evidence>
<evidence type="ECO:0000313" key="8">
    <source>
        <dbReference type="EMBL" id="KXS95768.1"/>
    </source>
</evidence>
<sequence length="395" mass="43571">MPICLCHRGPHSHLSSRKADMYIINPDSVIALTVLLTVLATLAVAVRLSQVKGLDQRYKGNTVLQNLYLEDIFCLIALIFLFPSSAIIIWGAARGSVGGHSSPDDAQTWITSVTPGWVTLAKVVWVTLWLQPIILGCAKLAVLFLCRRIFSFSKSFMYTSFAMVIIVIAFMVTFTFGLFFDCGSDIAANWASLSEIAQKCPFGFMPTIIYTILDACLDFFVLLLPIPWVFQLKMPMVKKLSICACFMLGIIATSAAFIRMAIFIQTGIPSAALNKDFIMGVPTYDILGIVSAEMFWTMVETTVAVIAVCLPAIRKVASFTAFGKWWRLTSIGRYYSRKSGNRSLATPDIEQGTKRTVTSMDVPVKLDMVTTKEIETHATVLPTCENCGGEIRSIS</sequence>
<feature type="transmembrane region" description="Helical" evidence="6">
    <location>
        <begin position="158"/>
        <end position="180"/>
    </location>
</feature>
<keyword evidence="4 6" id="KW-0472">Membrane</keyword>
<comment type="similarity">
    <text evidence="5">Belongs to the SAT4 family.</text>
</comment>
<protein>
    <recommendedName>
        <fullName evidence="7">Rhodopsin domain-containing protein</fullName>
    </recommendedName>
</protein>
<evidence type="ECO:0000256" key="5">
    <source>
        <dbReference type="ARBA" id="ARBA00038359"/>
    </source>
</evidence>
<comment type="subcellular location">
    <subcellularLocation>
        <location evidence="1">Membrane</location>
        <topology evidence="1">Multi-pass membrane protein</topology>
    </subcellularLocation>
</comment>
<organism evidence="8 9">
    <name type="scientific">Pseudocercospora eumusae</name>
    <dbReference type="NCBI Taxonomy" id="321146"/>
    <lineage>
        <taxon>Eukaryota</taxon>
        <taxon>Fungi</taxon>
        <taxon>Dikarya</taxon>
        <taxon>Ascomycota</taxon>
        <taxon>Pezizomycotina</taxon>
        <taxon>Dothideomycetes</taxon>
        <taxon>Dothideomycetidae</taxon>
        <taxon>Mycosphaerellales</taxon>
        <taxon>Mycosphaerellaceae</taxon>
        <taxon>Pseudocercospora</taxon>
    </lineage>
</organism>
<dbReference type="Proteomes" id="UP000070133">
    <property type="component" value="Unassembled WGS sequence"/>
</dbReference>
<keyword evidence="9" id="KW-1185">Reference proteome</keyword>
<feature type="domain" description="Rhodopsin" evidence="7">
    <location>
        <begin position="65"/>
        <end position="317"/>
    </location>
</feature>
<feature type="transmembrane region" description="Helical" evidence="6">
    <location>
        <begin position="67"/>
        <end position="93"/>
    </location>
</feature>
<proteinExistence type="inferred from homology"/>
<dbReference type="PANTHER" id="PTHR33048">
    <property type="entry name" value="PTH11-LIKE INTEGRAL MEMBRANE PROTEIN (AFU_ORTHOLOGUE AFUA_5G11245)"/>
    <property type="match status" value="1"/>
</dbReference>
<evidence type="ECO:0000259" key="7">
    <source>
        <dbReference type="Pfam" id="PF20684"/>
    </source>
</evidence>
<name>A0A139H055_9PEZI</name>
<dbReference type="InterPro" id="IPR052337">
    <property type="entry name" value="SAT4-like"/>
</dbReference>
<dbReference type="GO" id="GO:0016020">
    <property type="term" value="C:membrane"/>
    <property type="evidence" value="ECO:0007669"/>
    <property type="project" value="UniProtKB-SubCell"/>
</dbReference>
<gene>
    <name evidence="8" type="ORF">AC578_1724</name>
</gene>
<feature type="transmembrane region" description="Helical" evidence="6">
    <location>
        <begin position="28"/>
        <end position="46"/>
    </location>
</feature>
<dbReference type="AlphaFoldDB" id="A0A139H055"/>
<comment type="caution">
    <text evidence="8">The sequence shown here is derived from an EMBL/GenBank/DDBJ whole genome shotgun (WGS) entry which is preliminary data.</text>
</comment>
<reference evidence="8 9" key="1">
    <citation type="submission" date="2015-07" db="EMBL/GenBank/DDBJ databases">
        <title>Comparative genomics of the Sigatoka disease complex on banana suggests a link between parallel evolutionary changes in Pseudocercospora fijiensis and Pseudocercospora eumusae and increased virulence on the banana host.</title>
        <authorList>
            <person name="Chang T.-C."/>
            <person name="Salvucci A."/>
            <person name="Crous P.W."/>
            <person name="Stergiopoulos I."/>
        </authorList>
    </citation>
    <scope>NUCLEOTIDE SEQUENCE [LARGE SCALE GENOMIC DNA]</scope>
    <source>
        <strain evidence="8 9">CBS 114824</strain>
    </source>
</reference>
<feature type="transmembrane region" description="Helical" evidence="6">
    <location>
        <begin position="286"/>
        <end position="310"/>
    </location>
</feature>
<keyword evidence="2 6" id="KW-0812">Transmembrane</keyword>
<feature type="transmembrane region" description="Helical" evidence="6">
    <location>
        <begin position="242"/>
        <end position="266"/>
    </location>
</feature>
<keyword evidence="3 6" id="KW-1133">Transmembrane helix</keyword>
<evidence type="ECO:0000256" key="6">
    <source>
        <dbReference type="SAM" id="Phobius"/>
    </source>
</evidence>
<dbReference type="PANTHER" id="PTHR33048:SF157">
    <property type="entry name" value="INTEGRAL MEMBRANE PROTEIN"/>
    <property type="match status" value="1"/>
</dbReference>